<evidence type="ECO:0000313" key="8">
    <source>
        <dbReference type="Proteomes" id="UP000742098"/>
    </source>
</evidence>
<keyword evidence="2" id="KW-0201">Cytochrome c-type biogenesis</keyword>
<feature type="domain" description="Thioredoxin" evidence="6">
    <location>
        <begin position="227"/>
        <end position="365"/>
    </location>
</feature>
<dbReference type="Pfam" id="PF14289">
    <property type="entry name" value="DUF4369"/>
    <property type="match status" value="1"/>
</dbReference>
<dbReference type="GO" id="GO:0016209">
    <property type="term" value="F:antioxidant activity"/>
    <property type="evidence" value="ECO:0007669"/>
    <property type="project" value="InterPro"/>
</dbReference>
<accession>A0A921H7K3</accession>
<dbReference type="CDD" id="cd02966">
    <property type="entry name" value="TlpA_like_family"/>
    <property type="match status" value="1"/>
</dbReference>
<keyword evidence="5" id="KW-0175">Coiled coil</keyword>
<dbReference type="Gene3D" id="3.40.30.10">
    <property type="entry name" value="Glutaredoxin"/>
    <property type="match status" value="1"/>
</dbReference>
<evidence type="ECO:0000256" key="2">
    <source>
        <dbReference type="ARBA" id="ARBA00022748"/>
    </source>
</evidence>
<evidence type="ECO:0000256" key="1">
    <source>
        <dbReference type="ARBA" id="ARBA00004196"/>
    </source>
</evidence>
<dbReference type="PROSITE" id="PS00194">
    <property type="entry name" value="THIOREDOXIN_1"/>
    <property type="match status" value="1"/>
</dbReference>
<keyword evidence="4" id="KW-0676">Redox-active center</keyword>
<dbReference type="PROSITE" id="PS51352">
    <property type="entry name" value="THIOREDOXIN_2"/>
    <property type="match status" value="1"/>
</dbReference>
<feature type="coiled-coil region" evidence="5">
    <location>
        <begin position="124"/>
        <end position="174"/>
    </location>
</feature>
<dbReference type="AlphaFoldDB" id="A0A921H7K3"/>
<dbReference type="InterPro" id="IPR000866">
    <property type="entry name" value="AhpC/TSA"/>
</dbReference>
<reference evidence="7" key="2">
    <citation type="submission" date="2021-09" db="EMBL/GenBank/DDBJ databases">
        <authorList>
            <person name="Gilroy R."/>
        </authorList>
    </citation>
    <scope>NUCLEOTIDE SEQUENCE</scope>
    <source>
        <strain evidence="7">6966</strain>
    </source>
</reference>
<dbReference type="PANTHER" id="PTHR42852:SF6">
    <property type="entry name" value="THIOL:DISULFIDE INTERCHANGE PROTEIN DSBE"/>
    <property type="match status" value="1"/>
</dbReference>
<evidence type="ECO:0000256" key="4">
    <source>
        <dbReference type="ARBA" id="ARBA00023284"/>
    </source>
</evidence>
<dbReference type="Pfam" id="PF00578">
    <property type="entry name" value="AhpC-TSA"/>
    <property type="match status" value="1"/>
</dbReference>
<evidence type="ECO:0000256" key="3">
    <source>
        <dbReference type="ARBA" id="ARBA00023157"/>
    </source>
</evidence>
<dbReference type="GO" id="GO:0017004">
    <property type="term" value="P:cytochrome complex assembly"/>
    <property type="evidence" value="ECO:0007669"/>
    <property type="project" value="UniProtKB-KW"/>
</dbReference>
<dbReference type="InterPro" id="IPR017937">
    <property type="entry name" value="Thioredoxin_CS"/>
</dbReference>
<protein>
    <submittedName>
        <fullName evidence="7">Redoxin domain-containing protein</fullName>
    </submittedName>
</protein>
<evidence type="ECO:0000256" key="5">
    <source>
        <dbReference type="SAM" id="Coils"/>
    </source>
</evidence>
<dbReference type="SUPFAM" id="SSF52833">
    <property type="entry name" value="Thioredoxin-like"/>
    <property type="match status" value="1"/>
</dbReference>
<dbReference type="Proteomes" id="UP000742098">
    <property type="component" value="Unassembled WGS sequence"/>
</dbReference>
<keyword evidence="3" id="KW-1015">Disulfide bond</keyword>
<evidence type="ECO:0000313" key="7">
    <source>
        <dbReference type="EMBL" id="HJF72476.1"/>
    </source>
</evidence>
<dbReference type="InterPro" id="IPR025380">
    <property type="entry name" value="DUF4369"/>
</dbReference>
<dbReference type="GO" id="GO:0016491">
    <property type="term" value="F:oxidoreductase activity"/>
    <property type="evidence" value="ECO:0007669"/>
    <property type="project" value="InterPro"/>
</dbReference>
<dbReference type="InterPro" id="IPR050553">
    <property type="entry name" value="Thioredoxin_ResA/DsbE_sf"/>
</dbReference>
<dbReference type="GO" id="GO:0030313">
    <property type="term" value="C:cell envelope"/>
    <property type="evidence" value="ECO:0007669"/>
    <property type="project" value="UniProtKB-SubCell"/>
</dbReference>
<comment type="caution">
    <text evidence="7">The sequence shown here is derived from an EMBL/GenBank/DDBJ whole genome shotgun (WGS) entry which is preliminary data.</text>
</comment>
<name>A0A921H7K3_9BACT</name>
<proteinExistence type="predicted"/>
<dbReference type="InterPro" id="IPR036249">
    <property type="entry name" value="Thioredoxin-like_sf"/>
</dbReference>
<gene>
    <name evidence="7" type="ORF">K8V05_17135</name>
</gene>
<sequence length="365" mass="40984">MNNLKIVMFVFSLFLVSTTFGEGKKFTINGKIPEMPSGRMIVITQLVDRVDTLGQGDIHGGKFVVEGEMNEPCVALIYVEGYGGGFVFILDSDAPYEMELFQSGKSVIEGGRLQRELIAYQGIVAEENEKIKAVRTKLEEARNAKHYRTASELQKKLEQAMAEAQTRLGKVVERNKDNVFAAYIQTAGMERMDLNRLKECYESLSDKAKMTGPGRLVAARIQALEGVDVNAVAPNFTLQTPEGKDVSLYDVKGKLKIIDFWASWCGPCRMENPNMVKLYAAFRDKGLAVVSVSLDEKKDKWTEAIQKDGLTWLHLSDLKGWKGEVVKLYNIDGVPTIFVLDENNRIVAKNLRGEKLRVFVEERLK</sequence>
<dbReference type="EMBL" id="DYVS01000327">
    <property type="protein sequence ID" value="HJF72476.1"/>
    <property type="molecule type" value="Genomic_DNA"/>
</dbReference>
<reference evidence="7" key="1">
    <citation type="journal article" date="2021" name="PeerJ">
        <title>Extensive microbial diversity within the chicken gut microbiome revealed by metagenomics and culture.</title>
        <authorList>
            <person name="Gilroy R."/>
            <person name="Ravi A."/>
            <person name="Getino M."/>
            <person name="Pursley I."/>
            <person name="Horton D.L."/>
            <person name="Alikhan N.F."/>
            <person name="Baker D."/>
            <person name="Gharbi K."/>
            <person name="Hall N."/>
            <person name="Watson M."/>
            <person name="Adriaenssens E.M."/>
            <person name="Foster-Nyarko E."/>
            <person name="Jarju S."/>
            <person name="Secka A."/>
            <person name="Antonio M."/>
            <person name="Oren A."/>
            <person name="Chaudhuri R.R."/>
            <person name="La Ragione R."/>
            <person name="Hildebrand F."/>
            <person name="Pallen M.J."/>
        </authorList>
    </citation>
    <scope>NUCLEOTIDE SEQUENCE</scope>
    <source>
        <strain evidence="7">6966</strain>
    </source>
</reference>
<organism evidence="7 8">
    <name type="scientific">Butyricimonas virosa</name>
    <dbReference type="NCBI Taxonomy" id="544645"/>
    <lineage>
        <taxon>Bacteria</taxon>
        <taxon>Pseudomonadati</taxon>
        <taxon>Bacteroidota</taxon>
        <taxon>Bacteroidia</taxon>
        <taxon>Bacteroidales</taxon>
        <taxon>Odoribacteraceae</taxon>
        <taxon>Butyricimonas</taxon>
    </lineage>
</organism>
<dbReference type="PANTHER" id="PTHR42852">
    <property type="entry name" value="THIOL:DISULFIDE INTERCHANGE PROTEIN DSBE"/>
    <property type="match status" value="1"/>
</dbReference>
<evidence type="ECO:0000259" key="6">
    <source>
        <dbReference type="PROSITE" id="PS51352"/>
    </source>
</evidence>
<dbReference type="InterPro" id="IPR013766">
    <property type="entry name" value="Thioredoxin_domain"/>
</dbReference>
<comment type="subcellular location">
    <subcellularLocation>
        <location evidence="1">Cell envelope</location>
    </subcellularLocation>
</comment>